<accession>A0A392QXY7</accession>
<protein>
    <submittedName>
        <fullName evidence="1">LRR receptor-like kinase</fullName>
    </submittedName>
</protein>
<keyword evidence="2" id="KW-1185">Reference proteome</keyword>
<sequence>AHLLKERGDLMELVDGRLGSDFNKKEAMVMINVGLLCTNVQVK</sequence>
<comment type="caution">
    <text evidence="1">The sequence shown here is derived from an EMBL/GenBank/DDBJ whole genome shotgun (WGS) entry which is preliminary data.</text>
</comment>
<evidence type="ECO:0000313" key="1">
    <source>
        <dbReference type="EMBL" id="MCI28125.1"/>
    </source>
</evidence>
<keyword evidence="1" id="KW-0675">Receptor</keyword>
<keyword evidence="1" id="KW-0418">Kinase</keyword>
<feature type="non-terminal residue" evidence="1">
    <location>
        <position position="1"/>
    </location>
</feature>
<organism evidence="1 2">
    <name type="scientific">Trifolium medium</name>
    <dbReference type="NCBI Taxonomy" id="97028"/>
    <lineage>
        <taxon>Eukaryota</taxon>
        <taxon>Viridiplantae</taxon>
        <taxon>Streptophyta</taxon>
        <taxon>Embryophyta</taxon>
        <taxon>Tracheophyta</taxon>
        <taxon>Spermatophyta</taxon>
        <taxon>Magnoliopsida</taxon>
        <taxon>eudicotyledons</taxon>
        <taxon>Gunneridae</taxon>
        <taxon>Pentapetalae</taxon>
        <taxon>rosids</taxon>
        <taxon>fabids</taxon>
        <taxon>Fabales</taxon>
        <taxon>Fabaceae</taxon>
        <taxon>Papilionoideae</taxon>
        <taxon>50 kb inversion clade</taxon>
        <taxon>NPAAA clade</taxon>
        <taxon>Hologalegina</taxon>
        <taxon>IRL clade</taxon>
        <taxon>Trifolieae</taxon>
        <taxon>Trifolium</taxon>
    </lineage>
</organism>
<reference evidence="1 2" key="1">
    <citation type="journal article" date="2018" name="Front. Plant Sci.">
        <title>Red Clover (Trifolium pratense) and Zigzag Clover (T. medium) - A Picture of Genomic Similarities and Differences.</title>
        <authorList>
            <person name="Dluhosova J."/>
            <person name="Istvanek J."/>
            <person name="Nedelnik J."/>
            <person name="Repkova J."/>
        </authorList>
    </citation>
    <scope>NUCLEOTIDE SEQUENCE [LARGE SCALE GENOMIC DNA]</scope>
    <source>
        <strain evidence="2">cv. 10/8</strain>
        <tissue evidence="1">Leaf</tissue>
    </source>
</reference>
<proteinExistence type="predicted"/>
<dbReference type="AlphaFoldDB" id="A0A392QXY7"/>
<dbReference type="EMBL" id="LXQA010163695">
    <property type="protein sequence ID" value="MCI28125.1"/>
    <property type="molecule type" value="Genomic_DNA"/>
</dbReference>
<evidence type="ECO:0000313" key="2">
    <source>
        <dbReference type="Proteomes" id="UP000265520"/>
    </source>
</evidence>
<keyword evidence="1" id="KW-0808">Transferase</keyword>
<dbReference type="GO" id="GO:0016301">
    <property type="term" value="F:kinase activity"/>
    <property type="evidence" value="ECO:0007669"/>
    <property type="project" value="UniProtKB-KW"/>
</dbReference>
<name>A0A392QXY7_9FABA</name>
<dbReference type="Proteomes" id="UP000265520">
    <property type="component" value="Unassembled WGS sequence"/>
</dbReference>